<dbReference type="InterPro" id="IPR023860">
    <property type="entry name" value="FeFe-hyd_TM1266"/>
</dbReference>
<dbReference type="InterPro" id="IPR045865">
    <property type="entry name" value="ACT-like_dom_sf"/>
</dbReference>
<dbReference type="EMBL" id="CP001684">
    <property type="protein sequence ID" value="ACV22671.1"/>
    <property type="molecule type" value="Genomic_DNA"/>
</dbReference>
<proteinExistence type="predicted"/>
<dbReference type="HOGENOM" id="CLU_170247_0_1_11"/>
<gene>
    <name evidence="1" type="ordered locus">Shel_16520</name>
</gene>
<evidence type="ECO:0000313" key="2">
    <source>
        <dbReference type="Proteomes" id="UP000002026"/>
    </source>
</evidence>
<evidence type="ECO:0008006" key="3">
    <source>
        <dbReference type="Google" id="ProtNLM"/>
    </source>
</evidence>
<reference evidence="1 2" key="1">
    <citation type="journal article" date="2009" name="Stand. Genomic Sci.">
        <title>Complete genome sequence of Slackia heliotrinireducens type strain (RHS 1).</title>
        <authorList>
            <person name="Pukall R."/>
            <person name="Lapidus A."/>
            <person name="Nolan M."/>
            <person name="Copeland A."/>
            <person name="Glavina Del Rio T."/>
            <person name="Lucas S."/>
            <person name="Chen F."/>
            <person name="Tice H."/>
            <person name="Cheng J.F."/>
            <person name="Chertkov O."/>
            <person name="Bruce D."/>
            <person name="Goodwin L."/>
            <person name="Kuske C."/>
            <person name="Brettin T."/>
            <person name="Detter J.C."/>
            <person name="Han C."/>
            <person name="Pitluck S."/>
            <person name="Pati A."/>
            <person name="Mavrommatis K."/>
            <person name="Ivanova N."/>
            <person name="Ovchinnikova G."/>
            <person name="Chen A."/>
            <person name="Palaniappan K."/>
            <person name="Schneider S."/>
            <person name="Rohde M."/>
            <person name="Chain P."/>
            <person name="D'haeseleer P."/>
            <person name="Goker M."/>
            <person name="Bristow J."/>
            <person name="Eisen J.A."/>
            <person name="Markowitz V."/>
            <person name="Kyrpides N.C."/>
            <person name="Klenk H.P."/>
            <person name="Hugenholtz P."/>
        </authorList>
    </citation>
    <scope>NUCLEOTIDE SEQUENCE [LARGE SCALE GENOMIC DNA]</scope>
    <source>
        <strain evidence="2">ATCC 29202 / DSM 20476 / NCTC 11029 / RHS 1</strain>
    </source>
</reference>
<organism evidence="1 2">
    <name type="scientific">Slackia heliotrinireducens (strain ATCC 29202 / DSM 20476 / NCTC 11029 / RHS 1)</name>
    <name type="common">Peptococcus heliotrinreducens</name>
    <dbReference type="NCBI Taxonomy" id="471855"/>
    <lineage>
        <taxon>Bacteria</taxon>
        <taxon>Bacillati</taxon>
        <taxon>Actinomycetota</taxon>
        <taxon>Coriobacteriia</taxon>
        <taxon>Eggerthellales</taxon>
        <taxon>Eggerthellaceae</taxon>
        <taxon>Slackia</taxon>
    </lineage>
</organism>
<dbReference type="Gene3D" id="3.30.70.1150">
    <property type="entry name" value="ACT-like. Chain A, domain 2"/>
    <property type="match status" value="1"/>
</dbReference>
<accession>C7N6Y6</accession>
<protein>
    <recommendedName>
        <fullName evidence="3">Iron-only hydrogenase system regulator</fullName>
    </recommendedName>
</protein>
<dbReference type="KEGG" id="shi:Shel_16520"/>
<dbReference type="eggNOG" id="COG0864">
    <property type="taxonomic scope" value="Bacteria"/>
</dbReference>
<dbReference type="STRING" id="471855.Shel_16520"/>
<dbReference type="NCBIfam" id="TIGR03959">
    <property type="entry name" value="hyd_TM1266"/>
    <property type="match status" value="1"/>
</dbReference>
<keyword evidence="2" id="KW-1185">Reference proteome</keyword>
<dbReference type="Proteomes" id="UP000002026">
    <property type="component" value="Chromosome"/>
</dbReference>
<dbReference type="AlphaFoldDB" id="C7N6Y6"/>
<dbReference type="Pfam" id="PF21699">
    <property type="entry name" value="TM1266-like"/>
    <property type="match status" value="1"/>
</dbReference>
<name>C7N6Y6_SLAHD</name>
<dbReference type="InterPro" id="IPR027271">
    <property type="entry name" value="Acetolactate_synth/TF_NikR_C"/>
</dbReference>
<evidence type="ECO:0000313" key="1">
    <source>
        <dbReference type="EMBL" id="ACV22671.1"/>
    </source>
</evidence>
<sequence>MQTRVAIMGIIVDNPDAVEGLNATLHDYAAYIIGRMGIPYKERNVSIISVALDAPEDEISALAGKLGNLDGVSVKTAYSGVVS</sequence>
<dbReference type="RefSeq" id="WP_012798773.1">
    <property type="nucleotide sequence ID" value="NC_013165.1"/>
</dbReference>
<dbReference type="SUPFAM" id="SSF55021">
    <property type="entry name" value="ACT-like"/>
    <property type="match status" value="1"/>
</dbReference>